<name>A0A8K0D6M0_IGNLU</name>
<protein>
    <submittedName>
        <fullName evidence="2">Uncharacterized protein</fullName>
    </submittedName>
</protein>
<dbReference type="Proteomes" id="UP000801492">
    <property type="component" value="Unassembled WGS sequence"/>
</dbReference>
<feature type="compositionally biased region" description="Basic and acidic residues" evidence="1">
    <location>
        <begin position="272"/>
        <end position="289"/>
    </location>
</feature>
<feature type="compositionally biased region" description="Low complexity" evidence="1">
    <location>
        <begin position="21"/>
        <end position="33"/>
    </location>
</feature>
<dbReference type="AlphaFoldDB" id="A0A8K0D6M0"/>
<feature type="region of interest" description="Disordered" evidence="1">
    <location>
        <begin position="21"/>
        <end position="61"/>
    </location>
</feature>
<feature type="region of interest" description="Disordered" evidence="1">
    <location>
        <begin position="266"/>
        <end position="289"/>
    </location>
</feature>
<evidence type="ECO:0000313" key="3">
    <source>
        <dbReference type="Proteomes" id="UP000801492"/>
    </source>
</evidence>
<evidence type="ECO:0000313" key="2">
    <source>
        <dbReference type="EMBL" id="KAF2900383.1"/>
    </source>
</evidence>
<accession>A0A8K0D6M0</accession>
<dbReference type="EMBL" id="VTPC01002229">
    <property type="protein sequence ID" value="KAF2900383.1"/>
    <property type="molecule type" value="Genomic_DNA"/>
</dbReference>
<keyword evidence="3" id="KW-1185">Reference proteome</keyword>
<sequence>MMMFDPLTEVAFVKVEETTQSFSQLQPQPSSSSAIEDKIEQQEPTGENMKNDLEESGSESKSILDDIKSNFINTETNKNCSIKGKTEQHNAIGNPKPVETNSSKADLQRTMQDSSTSHTSSIPSNASELNGSFTIVDINDIMKRTSEPKNVINSTQAVTSSKPVVTNNEKDSNKNEGINKVKIIHGASSTTSLDVNNKHNKLSKGTPPVDTETLSKLLNSLPKLQYNQCYLINLPNKTQLLVRPTVMNTNVLPSNQSALNTSKEQCSTSVSHKSDKTHTDNVKKTKEIKSTNPNPYRCVEVKKSNFKIDSDGFTFFDRLGFFKAEEKRSRRCVTMLNLHIEVRDKLLLRLVEENENKRIKNLSNKQIKQNNRKIKKTKIHVKSSSLPMKKRTVENKHKEYYAKKYKLKDCSIILSKKEVSEYLAQKQKKIKRNQLYLRNKYSVSNLKLPVYHNSSSASLEELFTAASNSLITFVDDNNFELIEKLHLANEKIYFINAHEIVTALYTDIFPVFSIALQSAVIKIVEKAIFNKFLAASTVKQETSTNLKISDHEKARSQDNNKLNAFGDFMIDFHAAQKKFQCETTSICLEHNYSLKTKV</sequence>
<gene>
    <name evidence="2" type="ORF">ILUMI_05806</name>
</gene>
<evidence type="ECO:0000256" key="1">
    <source>
        <dbReference type="SAM" id="MobiDB-lite"/>
    </source>
</evidence>
<dbReference type="OrthoDB" id="6773499at2759"/>
<reference evidence="2" key="1">
    <citation type="submission" date="2019-08" db="EMBL/GenBank/DDBJ databases">
        <title>The genome of the North American firefly Photinus pyralis.</title>
        <authorList>
            <consortium name="Photinus pyralis genome working group"/>
            <person name="Fallon T.R."/>
            <person name="Sander Lower S.E."/>
            <person name="Weng J.-K."/>
        </authorList>
    </citation>
    <scope>NUCLEOTIDE SEQUENCE</scope>
    <source>
        <strain evidence="2">TRF0915ILg1</strain>
        <tissue evidence="2">Whole body</tissue>
    </source>
</reference>
<feature type="region of interest" description="Disordered" evidence="1">
    <location>
        <begin position="81"/>
        <end position="128"/>
    </location>
</feature>
<organism evidence="2 3">
    <name type="scientific">Ignelater luminosus</name>
    <name type="common">Cucubano</name>
    <name type="synonym">Pyrophorus luminosus</name>
    <dbReference type="NCBI Taxonomy" id="2038154"/>
    <lineage>
        <taxon>Eukaryota</taxon>
        <taxon>Metazoa</taxon>
        <taxon>Ecdysozoa</taxon>
        <taxon>Arthropoda</taxon>
        <taxon>Hexapoda</taxon>
        <taxon>Insecta</taxon>
        <taxon>Pterygota</taxon>
        <taxon>Neoptera</taxon>
        <taxon>Endopterygota</taxon>
        <taxon>Coleoptera</taxon>
        <taxon>Polyphaga</taxon>
        <taxon>Elateriformia</taxon>
        <taxon>Elateroidea</taxon>
        <taxon>Elateridae</taxon>
        <taxon>Agrypninae</taxon>
        <taxon>Pyrophorini</taxon>
        <taxon>Ignelater</taxon>
    </lineage>
</organism>
<feature type="compositionally biased region" description="Low complexity" evidence="1">
    <location>
        <begin position="110"/>
        <end position="127"/>
    </location>
</feature>
<proteinExistence type="predicted"/>
<comment type="caution">
    <text evidence="2">The sequence shown here is derived from an EMBL/GenBank/DDBJ whole genome shotgun (WGS) entry which is preliminary data.</text>
</comment>